<gene>
    <name evidence="1" type="ORF">NDU88_000190</name>
</gene>
<name>A0AAV7TEY1_PLEWA</name>
<evidence type="ECO:0000313" key="1">
    <source>
        <dbReference type="EMBL" id="KAJ1174899.1"/>
    </source>
</evidence>
<organism evidence="1 2">
    <name type="scientific">Pleurodeles waltl</name>
    <name type="common">Iberian ribbed newt</name>
    <dbReference type="NCBI Taxonomy" id="8319"/>
    <lineage>
        <taxon>Eukaryota</taxon>
        <taxon>Metazoa</taxon>
        <taxon>Chordata</taxon>
        <taxon>Craniata</taxon>
        <taxon>Vertebrata</taxon>
        <taxon>Euteleostomi</taxon>
        <taxon>Amphibia</taxon>
        <taxon>Batrachia</taxon>
        <taxon>Caudata</taxon>
        <taxon>Salamandroidea</taxon>
        <taxon>Salamandridae</taxon>
        <taxon>Pleurodelinae</taxon>
        <taxon>Pleurodeles</taxon>
    </lineage>
</organism>
<protein>
    <submittedName>
        <fullName evidence="1">Uncharacterized protein</fullName>
    </submittedName>
</protein>
<dbReference type="AlphaFoldDB" id="A0AAV7TEY1"/>
<comment type="caution">
    <text evidence="1">The sequence shown here is derived from an EMBL/GenBank/DDBJ whole genome shotgun (WGS) entry which is preliminary data.</text>
</comment>
<dbReference type="EMBL" id="JANPWB010000006">
    <property type="protein sequence ID" value="KAJ1174899.1"/>
    <property type="molecule type" value="Genomic_DNA"/>
</dbReference>
<sequence length="111" mass="11959">MADKWVRKALALLEQAGCMDLVRPEALGLLRPARRASAEAAAAVMACSPPRAKKTALQVRRGGWLREDLGRRLGRRRREEDGAALGRLAGESPACGAIVRQDRSVGRGDGE</sequence>
<evidence type="ECO:0000313" key="2">
    <source>
        <dbReference type="Proteomes" id="UP001066276"/>
    </source>
</evidence>
<dbReference type="Proteomes" id="UP001066276">
    <property type="component" value="Chromosome 3_2"/>
</dbReference>
<keyword evidence="2" id="KW-1185">Reference proteome</keyword>
<accession>A0AAV7TEY1</accession>
<proteinExistence type="predicted"/>
<reference evidence="1" key="1">
    <citation type="journal article" date="2022" name="bioRxiv">
        <title>Sequencing and chromosome-scale assembly of the giantPleurodeles waltlgenome.</title>
        <authorList>
            <person name="Brown T."/>
            <person name="Elewa A."/>
            <person name="Iarovenko S."/>
            <person name="Subramanian E."/>
            <person name="Araus A.J."/>
            <person name="Petzold A."/>
            <person name="Susuki M."/>
            <person name="Suzuki K.-i.T."/>
            <person name="Hayashi T."/>
            <person name="Toyoda A."/>
            <person name="Oliveira C."/>
            <person name="Osipova E."/>
            <person name="Leigh N.D."/>
            <person name="Simon A."/>
            <person name="Yun M.H."/>
        </authorList>
    </citation>
    <scope>NUCLEOTIDE SEQUENCE</scope>
    <source>
        <strain evidence="1">20211129_DDA</strain>
        <tissue evidence="1">Liver</tissue>
    </source>
</reference>